<dbReference type="InterPro" id="IPR041719">
    <property type="entry name" value="Ferritin_prok"/>
</dbReference>
<evidence type="ECO:0000256" key="1">
    <source>
        <dbReference type="ARBA" id="ARBA00006950"/>
    </source>
</evidence>
<evidence type="ECO:0000259" key="9">
    <source>
        <dbReference type="PROSITE" id="PS50905"/>
    </source>
</evidence>
<dbReference type="InterPro" id="IPR008331">
    <property type="entry name" value="Ferritin_DPS_dom"/>
</dbReference>
<protein>
    <recommendedName>
        <fullName evidence="7">Ferritin</fullName>
        <ecNumber evidence="7">1.16.3.2</ecNumber>
    </recommendedName>
</protein>
<dbReference type="PROSITE" id="PS50905">
    <property type="entry name" value="FERRITIN_LIKE"/>
    <property type="match status" value="1"/>
</dbReference>
<keyword evidence="2 7" id="KW-0409">Iron storage</keyword>
<accession>A0A938BNH4</accession>
<evidence type="ECO:0000256" key="4">
    <source>
        <dbReference type="ARBA" id="ARBA00023002"/>
    </source>
</evidence>
<dbReference type="InterPro" id="IPR009078">
    <property type="entry name" value="Ferritin-like_SF"/>
</dbReference>
<evidence type="ECO:0000256" key="3">
    <source>
        <dbReference type="ARBA" id="ARBA00022723"/>
    </source>
</evidence>
<feature type="binding site" evidence="6">
    <location>
        <position position="72"/>
    </location>
    <ligand>
        <name>Fe cation</name>
        <dbReference type="ChEBI" id="CHEBI:24875"/>
        <label>1</label>
    </ligand>
</feature>
<dbReference type="PANTHER" id="PTHR11431:SF127">
    <property type="entry name" value="BACTERIAL NON-HEME FERRITIN"/>
    <property type="match status" value="1"/>
</dbReference>
<evidence type="ECO:0000256" key="7">
    <source>
        <dbReference type="RuleBase" id="RU361145"/>
    </source>
</evidence>
<comment type="function">
    <text evidence="7">Iron-storage protein.</text>
</comment>
<keyword evidence="4" id="KW-0560">Oxidoreductase</keyword>
<dbReference type="AlphaFoldDB" id="A0A938BNH4"/>
<feature type="compositionally biased region" description="Low complexity" evidence="8">
    <location>
        <begin position="8"/>
        <end position="20"/>
    </location>
</feature>
<evidence type="ECO:0000313" key="11">
    <source>
        <dbReference type="Proteomes" id="UP000748308"/>
    </source>
</evidence>
<feature type="binding site" evidence="6">
    <location>
        <position position="36"/>
    </location>
    <ligand>
        <name>Fe cation</name>
        <dbReference type="ChEBI" id="CHEBI:24875"/>
        <label>1</label>
    </ligand>
</feature>
<sequence length="191" mass="20988">MTARKVAGKAPGRAPRKAAPAEPKMLAAMNRQIVEELDSAYLYLAMAAYFEGEGLEGMAHWMKAQSIEEVIHAMKFFGHIHSRAGTVELQALAKPQKTWASPLAAFEAAYAHERHITRCIHDLVDLAAAERDHAALPLLQWFVEEQVEEEESALKVVDLLKRVGSSGHGLLLIDRQLAARAMPVSMPANGE</sequence>
<feature type="domain" description="Ferritin-like diiron" evidence="9">
    <location>
        <begin position="19"/>
        <end position="164"/>
    </location>
</feature>
<dbReference type="InterPro" id="IPR012347">
    <property type="entry name" value="Ferritin-like"/>
</dbReference>
<dbReference type="FunFam" id="1.20.1260.10:FF:000001">
    <property type="entry name" value="Non-heme ferritin"/>
    <property type="match status" value="1"/>
</dbReference>
<dbReference type="SUPFAM" id="SSF47240">
    <property type="entry name" value="Ferritin-like"/>
    <property type="match status" value="1"/>
</dbReference>
<feature type="binding site" evidence="6">
    <location>
        <position position="113"/>
    </location>
    <ligand>
        <name>Fe cation</name>
        <dbReference type="ChEBI" id="CHEBI:24875"/>
        <label>1</label>
    </ligand>
</feature>
<dbReference type="GO" id="GO:0008198">
    <property type="term" value="F:ferrous iron binding"/>
    <property type="evidence" value="ECO:0007669"/>
    <property type="project" value="TreeGrafter"/>
</dbReference>
<evidence type="ECO:0000256" key="5">
    <source>
        <dbReference type="ARBA" id="ARBA00023004"/>
    </source>
</evidence>
<evidence type="ECO:0000256" key="8">
    <source>
        <dbReference type="SAM" id="MobiDB-lite"/>
    </source>
</evidence>
<keyword evidence="5 6" id="KW-0408">Iron</keyword>
<dbReference type="InterPro" id="IPR009040">
    <property type="entry name" value="Ferritin-like_diiron"/>
</dbReference>
<evidence type="ECO:0000256" key="2">
    <source>
        <dbReference type="ARBA" id="ARBA00022434"/>
    </source>
</evidence>
<gene>
    <name evidence="10" type="ORF">FJY75_14175</name>
</gene>
<dbReference type="GO" id="GO:0006826">
    <property type="term" value="P:iron ion transport"/>
    <property type="evidence" value="ECO:0007669"/>
    <property type="project" value="InterPro"/>
</dbReference>
<keyword evidence="7" id="KW-0963">Cytoplasm</keyword>
<dbReference type="Gene3D" id="1.20.1260.10">
    <property type="match status" value="1"/>
</dbReference>
<dbReference type="Pfam" id="PF00210">
    <property type="entry name" value="Ferritin"/>
    <property type="match status" value="1"/>
</dbReference>
<dbReference type="EC" id="1.16.3.2" evidence="7"/>
<reference evidence="10" key="1">
    <citation type="submission" date="2019-03" db="EMBL/GenBank/DDBJ databases">
        <title>Lake Tanganyika Metagenome-Assembled Genomes (MAGs).</title>
        <authorList>
            <person name="Tran P."/>
        </authorList>
    </citation>
    <scope>NUCLEOTIDE SEQUENCE</scope>
    <source>
        <strain evidence="10">M_DeepCast_400m_m2_100</strain>
    </source>
</reference>
<comment type="catalytic activity">
    <reaction evidence="7">
        <text>4 Fe(2+) + O2 + 6 H2O = 4 iron(III) oxide-hydroxide + 12 H(+)</text>
        <dbReference type="Rhea" id="RHEA:11972"/>
        <dbReference type="ChEBI" id="CHEBI:15377"/>
        <dbReference type="ChEBI" id="CHEBI:15378"/>
        <dbReference type="ChEBI" id="CHEBI:15379"/>
        <dbReference type="ChEBI" id="CHEBI:29033"/>
        <dbReference type="ChEBI" id="CHEBI:78619"/>
        <dbReference type="EC" id="1.16.3.2"/>
    </reaction>
</comment>
<dbReference type="GO" id="GO:0008199">
    <property type="term" value="F:ferric iron binding"/>
    <property type="evidence" value="ECO:0007669"/>
    <property type="project" value="InterPro"/>
</dbReference>
<evidence type="ECO:0000313" key="10">
    <source>
        <dbReference type="EMBL" id="MBM3318989.1"/>
    </source>
</evidence>
<keyword evidence="3 6" id="KW-0479">Metal-binding</keyword>
<name>A0A938BNH4_UNCEI</name>
<dbReference type="CDD" id="cd01055">
    <property type="entry name" value="Nonheme_Ferritin"/>
    <property type="match status" value="1"/>
</dbReference>
<feature type="region of interest" description="Disordered" evidence="8">
    <location>
        <begin position="1"/>
        <end position="20"/>
    </location>
</feature>
<dbReference type="GO" id="GO:0005829">
    <property type="term" value="C:cytosol"/>
    <property type="evidence" value="ECO:0007669"/>
    <property type="project" value="TreeGrafter"/>
</dbReference>
<feature type="binding site" evidence="6">
    <location>
        <position position="69"/>
    </location>
    <ligand>
        <name>Fe cation</name>
        <dbReference type="ChEBI" id="CHEBI:24875"/>
        <label>1</label>
    </ligand>
</feature>
<evidence type="ECO:0000256" key="6">
    <source>
        <dbReference type="PIRSR" id="PIRSR601519-1"/>
    </source>
</evidence>
<comment type="caution">
    <text evidence="10">The sequence shown here is derived from an EMBL/GenBank/DDBJ whole genome shotgun (WGS) entry which is preliminary data.</text>
</comment>
<comment type="subcellular location">
    <subcellularLocation>
        <location evidence="7">Cytoplasm</location>
    </subcellularLocation>
</comment>
<dbReference type="PANTHER" id="PTHR11431">
    <property type="entry name" value="FERRITIN"/>
    <property type="match status" value="1"/>
</dbReference>
<dbReference type="Proteomes" id="UP000748308">
    <property type="component" value="Unassembled WGS sequence"/>
</dbReference>
<feature type="binding site" evidence="6">
    <location>
        <position position="146"/>
    </location>
    <ligand>
        <name>Fe cation</name>
        <dbReference type="ChEBI" id="CHEBI:24875"/>
        <label>1</label>
    </ligand>
</feature>
<proteinExistence type="inferred from homology"/>
<comment type="similarity">
    <text evidence="1 7">Belongs to the ferritin family. Prokaryotic subfamily.</text>
</comment>
<dbReference type="GO" id="GO:0042802">
    <property type="term" value="F:identical protein binding"/>
    <property type="evidence" value="ECO:0007669"/>
    <property type="project" value="UniProtKB-ARBA"/>
</dbReference>
<dbReference type="GO" id="GO:0004322">
    <property type="term" value="F:ferroxidase activity"/>
    <property type="evidence" value="ECO:0007669"/>
    <property type="project" value="TreeGrafter"/>
</dbReference>
<dbReference type="InterPro" id="IPR001519">
    <property type="entry name" value="Ferritin"/>
</dbReference>
<organism evidence="10 11">
    <name type="scientific">Eiseniibacteriota bacterium</name>
    <dbReference type="NCBI Taxonomy" id="2212470"/>
    <lineage>
        <taxon>Bacteria</taxon>
        <taxon>Candidatus Eiseniibacteriota</taxon>
    </lineage>
</organism>
<dbReference type="EMBL" id="VGIY01000582">
    <property type="protein sequence ID" value="MBM3318989.1"/>
    <property type="molecule type" value="Genomic_DNA"/>
</dbReference>
<dbReference type="GO" id="GO:0006879">
    <property type="term" value="P:intracellular iron ion homeostasis"/>
    <property type="evidence" value="ECO:0007669"/>
    <property type="project" value="UniProtKB-KW"/>
</dbReference>